<keyword evidence="14" id="KW-0378">Hydrolase</keyword>
<evidence type="ECO:0000256" key="20">
    <source>
        <dbReference type="ARBA" id="ARBA00023170"/>
    </source>
</evidence>
<dbReference type="PROSITE" id="PS00383">
    <property type="entry name" value="TYR_PHOSPHATASE_1"/>
    <property type="match status" value="2"/>
</dbReference>
<dbReference type="SUPFAM" id="SSF48726">
    <property type="entry name" value="Immunoglobulin"/>
    <property type="match status" value="3"/>
</dbReference>
<evidence type="ECO:0000259" key="35">
    <source>
        <dbReference type="PROSITE" id="PS50853"/>
    </source>
</evidence>
<dbReference type="SMART" id="SM00409">
    <property type="entry name" value="IG"/>
    <property type="match status" value="3"/>
</dbReference>
<evidence type="ECO:0000256" key="19">
    <source>
        <dbReference type="ARBA" id="ARBA00023157"/>
    </source>
</evidence>
<evidence type="ECO:0000256" key="3">
    <source>
        <dbReference type="ARBA" id="ARBA00004484"/>
    </source>
</evidence>
<evidence type="ECO:0000256" key="4">
    <source>
        <dbReference type="ARBA" id="ARBA00004489"/>
    </source>
</evidence>
<evidence type="ECO:0000259" key="34">
    <source>
        <dbReference type="PROSITE" id="PS50835"/>
    </source>
</evidence>
<dbReference type="CDD" id="cd05739">
    <property type="entry name" value="IgI_3_RPTP_IIa_LAR_like"/>
    <property type="match status" value="1"/>
</dbReference>
<dbReference type="GO" id="GO:0030426">
    <property type="term" value="C:growth cone"/>
    <property type="evidence" value="ECO:0007669"/>
    <property type="project" value="UniProtKB-SubCell"/>
</dbReference>
<dbReference type="InterPro" id="IPR003595">
    <property type="entry name" value="Tyr_Pase_cat"/>
</dbReference>
<keyword evidence="10" id="KW-0358">Heparin-binding</keyword>
<evidence type="ECO:0000256" key="26">
    <source>
        <dbReference type="ARBA" id="ARBA00034105"/>
    </source>
</evidence>
<keyword evidence="22" id="KW-0966">Cell projection</keyword>
<dbReference type="Pfam" id="PF00102">
    <property type="entry name" value="Y_phosphatase"/>
    <property type="match status" value="2"/>
</dbReference>
<dbReference type="Pfam" id="PF00041">
    <property type="entry name" value="fn3"/>
    <property type="match status" value="4"/>
</dbReference>
<dbReference type="SUPFAM" id="SSF52799">
    <property type="entry name" value="(Phosphotyrosine protein) phosphatases II"/>
    <property type="match status" value="2"/>
</dbReference>
<dbReference type="FunFam" id="2.60.40.10:FF:000068">
    <property type="entry name" value="receptor-type tyrosine-protein phosphatase delta isoform X1"/>
    <property type="match status" value="1"/>
</dbReference>
<dbReference type="CDD" id="cd00063">
    <property type="entry name" value="FN3"/>
    <property type="match status" value="4"/>
</dbReference>
<gene>
    <name evidence="36" type="primary">PTPRS</name>
</gene>
<feature type="domain" description="Tyrosine specific protein phosphatases" evidence="33">
    <location>
        <begin position="1435"/>
        <end position="1508"/>
    </location>
</feature>
<evidence type="ECO:0000259" key="33">
    <source>
        <dbReference type="PROSITE" id="PS50056"/>
    </source>
</evidence>
<dbReference type="Pfam" id="PF07679">
    <property type="entry name" value="I-set"/>
    <property type="match status" value="1"/>
</dbReference>
<keyword evidence="23" id="KW-0393">Immunoglobulin domain</keyword>
<evidence type="ECO:0000256" key="23">
    <source>
        <dbReference type="ARBA" id="ARBA00023319"/>
    </source>
</evidence>
<dbReference type="FunFam" id="3.90.190.10:FF:000002">
    <property type="entry name" value="receptor-type tyrosine-protein phosphatase delta isoform X2"/>
    <property type="match status" value="1"/>
</dbReference>
<evidence type="ECO:0000256" key="1">
    <source>
        <dbReference type="ARBA" id="ARBA00004251"/>
    </source>
</evidence>
<evidence type="ECO:0000256" key="18">
    <source>
        <dbReference type="ARBA" id="ARBA00023136"/>
    </source>
</evidence>
<evidence type="ECO:0000256" key="13">
    <source>
        <dbReference type="ARBA" id="ARBA00022737"/>
    </source>
</evidence>
<accession>H9FXU9</accession>
<feature type="signal peptide" evidence="31">
    <location>
        <begin position="1"/>
        <end position="29"/>
    </location>
</feature>
<organism evidence="36">
    <name type="scientific">Macaca mulatta</name>
    <name type="common">Rhesus macaque</name>
    <dbReference type="NCBI Taxonomy" id="9544"/>
    <lineage>
        <taxon>Eukaryota</taxon>
        <taxon>Metazoa</taxon>
        <taxon>Chordata</taxon>
        <taxon>Craniata</taxon>
        <taxon>Vertebrata</taxon>
        <taxon>Euteleostomi</taxon>
        <taxon>Mammalia</taxon>
        <taxon>Eutheria</taxon>
        <taxon>Euarchontoglires</taxon>
        <taxon>Primates</taxon>
        <taxon>Haplorrhini</taxon>
        <taxon>Catarrhini</taxon>
        <taxon>Cercopithecidae</taxon>
        <taxon>Cercopithecinae</taxon>
        <taxon>Macaca</taxon>
    </lineage>
</organism>
<sequence>MAPTWGPGMVSVVGPMGLLVVLLVGGCAAEEPPRFIKEPKDQIGVSGGVASFVCQATGDPKPRVTWNKKGKKVNSQRFETIEFDESAGAVLRIQPLRTPRDENVYECVAQNSVGEITVHAKLTVLREDQLPSGFPNIDMGPQLKVVERTRTATMLCAASGNPDPEITWFKDFLPVDPSASNGRIKQLRSETFESTPIRGALQIESSEETDQGKYECVATNSAGVRYSSPANLYVRVRRVAPRFSILPVSHEIMPGGNVNITCVAVGSPMPYVKWMQGAEDLTPEDDMPVGRNVLELTDVKDSANYTCVAMSSLGVIEAVAQITVKSLPKAPGTPVVTENTATSITITWDSGNPDPVSYYVIEYKSKSQDGPYQIKEDITTTRYSIGGLSPNSEYEIWVSAVNSIGQGPPSESVVTRTGEQAPASAPRNVQARMLSATTMIVQWEEPVEPNGLIRGYRVYYTMEPEHPVGNWQKHNVDDSLLTTVGSLLEDETYTVRVLAFTSVGDGPLSDPIQVKTQQGVPGQPMNLRAEARSETSITLSWSPPRQESIIKYELLFREGDHGREVGRTFDPTTSYVVEDLKPNTEYAFRLAARSPQGLGAFTPVVRQRTLQSISPKNFKVKMIMKTSVLLSWEFPDNYNSPTPYKIQYNGLTLDVDGRTTKKLITHLKPHTFYNFVLTNRGSSLGGLQQTVTAWTAFNLLNGKPSVAPKPDADGFIMVYLPDGQSPVPVQSYFIVMVPLRKSRGGQFLTPLGSPEDMDLEELIQDISRLQRRSLRHSRQLEVPRPYIAARFSVLPPTFHPGDQKQYGGFDNRGLEPGHRYVLFVLAVLQKSEPTFAASPFSDPFQLDNPDPQPIVDGEEGLIWVIGPVLAVVFIICIVIAILLYKNKPDSKRKDSEPRTKCLLNNADLAPHHPKDPVEMRRINFQTPDSGLRSPLREPGFHFESMLSHPPIPIADMAEHTERLKANDSLKLSQEYESIDPGQQFTWEHSNLEVNKPKNRYANVIAYDHSRVILQPIEGIVGSDYINANYVDGYRRQNAYIATQGPLPETFGDFWRMVWEQRSATIVMMTRLEEKSRIKCDQYWPNRGTETYGFIQVTLLDTIELATFCVRTFSLHKNGSSEKREVRQFQFTAWPDHGVPEYPTPFLAFLRRVKTCNPPDAGPIVVHCSAGVGRTGCFIVIDAMLERIKPEKTVDVYGHVTLMRSQRNYMVQTEDQYSFIHEALLEAVGCGNTEVPARSLYAYIQKLAQVEPGEHVTGMELEFKRLANSKAHTSRFISANLPCNKFKNRLVNIMPYESTRVCLQPIRGVEGSDYINASFIDGYRQQKAYIATQGPLAETTEDFWRMLWENNSTIVVMLTKLREMGREKCHQYWPAERSARYQYFVVDPMAEYNMPQYILREFKVTDARDGQSRTVRQFQFTDWPEQGVPKSGEGFIDFIGQVHKTKEQFGQDGPISVHCSAGVGRTGVFITLSIVLERMRYEGVVDIFQTVKMLRTQRPAMVQTEDEYQFCYQAALEYLGSFDHYAT</sequence>
<dbReference type="GO" id="GO:0005886">
    <property type="term" value="C:plasma membrane"/>
    <property type="evidence" value="ECO:0007669"/>
    <property type="project" value="UniProtKB-SubCell"/>
</dbReference>
<dbReference type="SMART" id="SM00194">
    <property type="entry name" value="PTPc"/>
    <property type="match status" value="2"/>
</dbReference>
<keyword evidence="9" id="KW-0771">Synaptosome</keyword>
<evidence type="ECO:0000256" key="5">
    <source>
        <dbReference type="ARBA" id="ARBA00004624"/>
    </source>
</evidence>
<feature type="chain" id="PRO_5003619521" description="Receptor-type tyrosine-protein phosphatase S" evidence="31">
    <location>
        <begin position="30"/>
        <end position="1526"/>
    </location>
</feature>
<evidence type="ECO:0000313" key="36">
    <source>
        <dbReference type="EMBL" id="AFE79458.1"/>
    </source>
</evidence>
<evidence type="ECO:0000256" key="30">
    <source>
        <dbReference type="SAM" id="Phobius"/>
    </source>
</evidence>
<evidence type="ECO:0000256" key="16">
    <source>
        <dbReference type="ARBA" id="ARBA00022989"/>
    </source>
</evidence>
<keyword evidence="12 31" id="KW-0732">Signal</keyword>
<dbReference type="EC" id="3.1.3.48" evidence="7"/>
<dbReference type="InterPro" id="IPR029021">
    <property type="entry name" value="Prot-tyrosine_phosphatase-like"/>
</dbReference>
<dbReference type="FunFam" id="2.60.40.10:FF:000015">
    <property type="entry name" value="receptor-type tyrosine-protein phosphatase delta isoform X2"/>
    <property type="match status" value="1"/>
</dbReference>
<keyword evidence="21" id="KW-0325">Glycoprotein</keyword>
<evidence type="ECO:0000256" key="17">
    <source>
        <dbReference type="ARBA" id="ARBA00023018"/>
    </source>
</evidence>
<dbReference type="FunFam" id="2.60.40.10:FF:000144">
    <property type="entry name" value="receptor-type tyrosine-protein phosphatase delta isoform X1"/>
    <property type="match status" value="1"/>
</dbReference>
<dbReference type="PROSITE" id="PS50056">
    <property type="entry name" value="TYR_PHOSPHATASE_2"/>
    <property type="match status" value="2"/>
</dbReference>
<keyword evidence="19" id="KW-1015">Disulfide bond</keyword>
<dbReference type="FunFam" id="2.60.40.10:FF:000027">
    <property type="entry name" value="receptor-type tyrosine-protein phosphatase delta isoform X1"/>
    <property type="match status" value="1"/>
</dbReference>
<feature type="region of interest" description="Disordered" evidence="29">
    <location>
        <begin position="889"/>
        <end position="918"/>
    </location>
</feature>
<feature type="domain" description="Tyrosine-protein phosphatase" evidence="32">
    <location>
        <begin position="1258"/>
        <end position="1517"/>
    </location>
</feature>
<evidence type="ECO:0000256" key="7">
    <source>
        <dbReference type="ARBA" id="ARBA00013064"/>
    </source>
</evidence>
<dbReference type="Gene3D" id="3.90.190.10">
    <property type="entry name" value="Protein tyrosine phosphatase superfamily"/>
    <property type="match status" value="2"/>
</dbReference>
<dbReference type="CDD" id="cd14627">
    <property type="entry name" value="R-PTP-S-2"/>
    <property type="match status" value="1"/>
</dbReference>
<comment type="subcellular location">
    <subcellularLocation>
        <location evidence="1">Cell membrane</location>
        <topology evidence="1">Single-pass type I membrane protein</topology>
    </subcellularLocation>
    <subcellularLocation>
        <location evidence="4">Cell projection</location>
        <location evidence="4">Axon</location>
    </subcellularLocation>
    <subcellularLocation>
        <location evidence="5">Cell projection</location>
        <location evidence="5">Growth cone</location>
    </subcellularLocation>
    <subcellularLocation>
        <location evidence="2">Cytoplasmic vesicle</location>
        <location evidence="2">Secretory vesicle</location>
        <location evidence="2">Synaptic vesicle membrane</location>
    </subcellularLocation>
    <subcellularLocation>
        <location evidence="3">Perikaryon</location>
    </subcellularLocation>
    <subcellularLocation>
        <location evidence="26">Postsynaptic density</location>
    </subcellularLocation>
    <subcellularLocation>
        <location evidence="25">Synapse</location>
        <location evidence="25">Synaptosome</location>
    </subcellularLocation>
</comment>
<feature type="domain" description="Ig-like" evidence="34">
    <location>
        <begin position="33"/>
        <end position="123"/>
    </location>
</feature>
<dbReference type="InterPro" id="IPR050713">
    <property type="entry name" value="RTP_Phos/Ushers"/>
</dbReference>
<feature type="domain" description="Ig-like" evidence="34">
    <location>
        <begin position="241"/>
        <end position="323"/>
    </location>
</feature>
<evidence type="ECO:0000256" key="2">
    <source>
        <dbReference type="ARBA" id="ARBA00004432"/>
    </source>
</evidence>
<dbReference type="InterPro" id="IPR007110">
    <property type="entry name" value="Ig-like_dom"/>
</dbReference>
<dbReference type="GO" id="GO:0099560">
    <property type="term" value="P:synaptic membrane adhesion"/>
    <property type="evidence" value="ECO:0007669"/>
    <property type="project" value="UniProtKB-ARBA"/>
</dbReference>
<keyword evidence="8" id="KW-1003">Cell membrane</keyword>
<dbReference type="InterPro" id="IPR003598">
    <property type="entry name" value="Ig_sub2"/>
</dbReference>
<evidence type="ECO:0000256" key="8">
    <source>
        <dbReference type="ARBA" id="ARBA00022475"/>
    </source>
</evidence>
<evidence type="ECO:0000256" key="15">
    <source>
        <dbReference type="ARBA" id="ARBA00022912"/>
    </source>
</evidence>
<feature type="domain" description="Tyrosine specific protein phosphatases" evidence="33">
    <location>
        <begin position="1146"/>
        <end position="1217"/>
    </location>
</feature>
<dbReference type="CDD" id="cd14625">
    <property type="entry name" value="R-PTPc-S-1"/>
    <property type="match status" value="1"/>
</dbReference>
<dbReference type="SUPFAM" id="SSF49265">
    <property type="entry name" value="Fibronectin type III"/>
    <property type="match status" value="2"/>
</dbReference>
<feature type="compositionally biased region" description="Basic and acidic residues" evidence="29">
    <location>
        <begin position="889"/>
        <end position="899"/>
    </location>
</feature>
<evidence type="ECO:0000256" key="10">
    <source>
        <dbReference type="ARBA" id="ARBA00022674"/>
    </source>
</evidence>
<feature type="transmembrane region" description="Helical" evidence="30">
    <location>
        <begin position="861"/>
        <end position="884"/>
    </location>
</feature>
<feature type="domain" description="Fibronectin type-III" evidence="35">
    <location>
        <begin position="425"/>
        <end position="519"/>
    </location>
</feature>
<evidence type="ECO:0000256" key="27">
    <source>
        <dbReference type="ARBA" id="ARBA00051722"/>
    </source>
</evidence>
<feature type="domain" description="Ig-like" evidence="34">
    <location>
        <begin position="135"/>
        <end position="233"/>
    </location>
</feature>
<dbReference type="PANTHER" id="PTHR46957">
    <property type="entry name" value="CYTOKINE RECEPTOR"/>
    <property type="match status" value="1"/>
</dbReference>
<dbReference type="PROSITE" id="PS50055">
    <property type="entry name" value="TYR_PHOSPHATASE_PTP"/>
    <property type="match status" value="2"/>
</dbReference>
<keyword evidence="11 30" id="KW-0812">Transmembrane</keyword>
<evidence type="ECO:0000259" key="32">
    <source>
        <dbReference type="PROSITE" id="PS50055"/>
    </source>
</evidence>
<feature type="compositionally biased region" description="Basic and acidic residues" evidence="29">
    <location>
        <begin position="909"/>
        <end position="918"/>
    </location>
</feature>
<feature type="domain" description="Fibronectin type-III" evidence="35">
    <location>
        <begin position="614"/>
        <end position="698"/>
    </location>
</feature>
<feature type="domain" description="Tyrosine-protein phosphatase" evidence="32">
    <location>
        <begin position="971"/>
        <end position="1226"/>
    </location>
</feature>
<evidence type="ECO:0000256" key="24">
    <source>
        <dbReference type="ARBA" id="ARBA00023329"/>
    </source>
</evidence>
<evidence type="ECO:0000256" key="28">
    <source>
        <dbReference type="ARBA" id="ARBA00073611"/>
    </source>
</evidence>
<dbReference type="EMBL" id="JU335705">
    <property type="protein sequence ID" value="AFE79458.1"/>
    <property type="molecule type" value="mRNA"/>
</dbReference>
<protein>
    <recommendedName>
        <fullName evidence="28">Receptor-type tyrosine-protein phosphatase S</fullName>
        <ecNumber evidence="7">3.1.3.48</ecNumber>
    </recommendedName>
</protein>
<evidence type="ECO:0000256" key="6">
    <source>
        <dbReference type="ARBA" id="ARBA00010504"/>
    </source>
</evidence>
<keyword evidence="17" id="KW-0770">Synapse</keyword>
<proteinExistence type="evidence at transcript level"/>
<dbReference type="InterPro" id="IPR000387">
    <property type="entry name" value="Tyr_Pase_dom"/>
</dbReference>
<dbReference type="InterPro" id="IPR013098">
    <property type="entry name" value="Ig_I-set"/>
</dbReference>
<dbReference type="GO" id="GO:0008201">
    <property type="term" value="F:heparin binding"/>
    <property type="evidence" value="ECO:0007669"/>
    <property type="project" value="UniProtKB-KW"/>
</dbReference>
<dbReference type="SMART" id="SM00404">
    <property type="entry name" value="PTPc_motif"/>
    <property type="match status" value="2"/>
</dbReference>
<dbReference type="GO" id="GO:0030672">
    <property type="term" value="C:synaptic vesicle membrane"/>
    <property type="evidence" value="ECO:0007669"/>
    <property type="project" value="UniProtKB-SubCell"/>
</dbReference>
<reference evidence="36" key="1">
    <citation type="journal article" date="2014" name="Biol. Direct">
        <title>A new rhesus macaque assembly and annotation for next-generation sequencing analyses.</title>
        <authorList>
            <person name="Zimin A.V."/>
            <person name="Cornish A.S."/>
            <person name="Maudhoo M.D."/>
            <person name="Gibbs R.M."/>
            <person name="Zhang X."/>
            <person name="Pandey S."/>
            <person name="Meehan D.T."/>
            <person name="Wipfler K."/>
            <person name="Bosinger S.E."/>
            <person name="Johnson Z.P."/>
            <person name="Tharp G.K."/>
            <person name="Marcais G."/>
            <person name="Roberts M."/>
            <person name="Ferguson B."/>
            <person name="Fox H.S."/>
            <person name="Treangen T."/>
            <person name="Salzberg S.L."/>
            <person name="Yorke J.A."/>
            <person name="Norgren R.B.Jr."/>
        </authorList>
    </citation>
    <scope>NUCLEOTIDE SEQUENCE</scope>
    <source>
        <tissue evidence="36">Caudate</tissue>
    </source>
</reference>
<dbReference type="InterPro" id="IPR003961">
    <property type="entry name" value="FN3_dom"/>
</dbReference>
<dbReference type="InterPro" id="IPR036179">
    <property type="entry name" value="Ig-like_dom_sf"/>
</dbReference>
<dbReference type="InterPro" id="IPR000242">
    <property type="entry name" value="PTP_cat"/>
</dbReference>
<evidence type="ECO:0000256" key="25">
    <source>
        <dbReference type="ARBA" id="ARBA00034102"/>
    </source>
</evidence>
<keyword evidence="15" id="KW-0904">Protein phosphatase</keyword>
<dbReference type="InterPro" id="IPR036116">
    <property type="entry name" value="FN3_sf"/>
</dbReference>
<comment type="catalytic activity">
    <reaction evidence="27">
        <text>O-phospho-L-tyrosyl-[protein] + H2O = L-tyrosyl-[protein] + phosphate</text>
        <dbReference type="Rhea" id="RHEA:10684"/>
        <dbReference type="Rhea" id="RHEA-COMP:10136"/>
        <dbReference type="Rhea" id="RHEA-COMP:20101"/>
        <dbReference type="ChEBI" id="CHEBI:15377"/>
        <dbReference type="ChEBI" id="CHEBI:43474"/>
        <dbReference type="ChEBI" id="CHEBI:46858"/>
        <dbReference type="ChEBI" id="CHEBI:61978"/>
        <dbReference type="EC" id="3.1.3.48"/>
    </reaction>
</comment>
<evidence type="ECO:0000256" key="9">
    <source>
        <dbReference type="ARBA" id="ARBA00022599"/>
    </source>
</evidence>
<comment type="similarity">
    <text evidence="6">Belongs to the protein-tyrosine phosphatase family. Receptor class 2A subfamily.</text>
</comment>
<dbReference type="PANTHER" id="PTHR46957:SF6">
    <property type="entry name" value="PROTEIN-TYROSINE-PHOSPHATASE"/>
    <property type="match status" value="1"/>
</dbReference>
<evidence type="ECO:0000256" key="11">
    <source>
        <dbReference type="ARBA" id="ARBA00022692"/>
    </source>
</evidence>
<name>H9FXU9_MACMU</name>
<feature type="domain" description="Fibronectin type-III" evidence="35">
    <location>
        <begin position="523"/>
        <end position="612"/>
    </location>
</feature>
<dbReference type="PRINTS" id="PR00700">
    <property type="entry name" value="PRTYPHPHTASE"/>
</dbReference>
<dbReference type="SMART" id="SM00060">
    <property type="entry name" value="FN3"/>
    <property type="match status" value="4"/>
</dbReference>
<dbReference type="InterPro" id="IPR013783">
    <property type="entry name" value="Ig-like_fold"/>
</dbReference>
<dbReference type="GO" id="GO:0004725">
    <property type="term" value="F:protein tyrosine phosphatase activity"/>
    <property type="evidence" value="ECO:0007669"/>
    <property type="project" value="UniProtKB-EC"/>
</dbReference>
<dbReference type="FunFam" id="3.90.190.10:FF:000001">
    <property type="entry name" value="Receptor-type tyrosine-protein phosphatase F isoform A"/>
    <property type="match status" value="1"/>
</dbReference>
<dbReference type="FunFam" id="2.60.40.10:FF:000023">
    <property type="entry name" value="receptor-type tyrosine-protein phosphatase delta isoform X2"/>
    <property type="match status" value="1"/>
</dbReference>
<dbReference type="PROSITE" id="PS50853">
    <property type="entry name" value="FN3"/>
    <property type="match status" value="4"/>
</dbReference>
<dbReference type="InterPro" id="IPR003599">
    <property type="entry name" value="Ig_sub"/>
</dbReference>
<keyword evidence="18 30" id="KW-0472">Membrane</keyword>
<dbReference type="SMART" id="SM00408">
    <property type="entry name" value="IGc2"/>
    <property type="match status" value="3"/>
</dbReference>
<dbReference type="Gene3D" id="2.60.40.10">
    <property type="entry name" value="Immunoglobulins"/>
    <property type="match status" value="7"/>
</dbReference>
<dbReference type="GO" id="GO:0014069">
    <property type="term" value="C:postsynaptic density"/>
    <property type="evidence" value="ECO:0007669"/>
    <property type="project" value="UniProtKB-SubCell"/>
</dbReference>
<feature type="domain" description="Fibronectin type-III" evidence="35">
    <location>
        <begin position="330"/>
        <end position="420"/>
    </location>
</feature>
<dbReference type="CDD" id="cd05738">
    <property type="entry name" value="IgI_2_RPTP_IIa_LAR_like"/>
    <property type="match status" value="1"/>
</dbReference>
<keyword evidence="24" id="KW-0968">Cytoplasmic vesicle</keyword>
<keyword evidence="16 30" id="KW-1133">Transmembrane helix</keyword>
<dbReference type="PRINTS" id="PR00014">
    <property type="entry name" value="FNTYPEIII"/>
</dbReference>
<evidence type="ECO:0000256" key="22">
    <source>
        <dbReference type="ARBA" id="ARBA00023273"/>
    </source>
</evidence>
<evidence type="ECO:0000256" key="14">
    <source>
        <dbReference type="ARBA" id="ARBA00022801"/>
    </source>
</evidence>
<evidence type="ECO:0000256" key="29">
    <source>
        <dbReference type="SAM" id="MobiDB-lite"/>
    </source>
</evidence>
<dbReference type="FunFam" id="2.60.40.10:FF:000036">
    <property type="entry name" value="receptor-type tyrosine-protein phosphatase delta isoform X1"/>
    <property type="match status" value="1"/>
</dbReference>
<evidence type="ECO:0000256" key="21">
    <source>
        <dbReference type="ARBA" id="ARBA00023180"/>
    </source>
</evidence>
<evidence type="ECO:0000256" key="12">
    <source>
        <dbReference type="ARBA" id="ARBA00022729"/>
    </source>
</evidence>
<dbReference type="Pfam" id="PF13927">
    <property type="entry name" value="Ig_3"/>
    <property type="match status" value="2"/>
</dbReference>
<dbReference type="FunFam" id="2.60.40.10:FF:000010">
    <property type="entry name" value="receptor-type tyrosine-protein phosphatase delta isoform X1"/>
    <property type="match status" value="1"/>
</dbReference>
<keyword evidence="13" id="KW-0677">Repeat</keyword>
<dbReference type="GO" id="GO:0043204">
    <property type="term" value="C:perikaryon"/>
    <property type="evidence" value="ECO:0007669"/>
    <property type="project" value="UniProtKB-SubCell"/>
</dbReference>
<dbReference type="InterPro" id="IPR016130">
    <property type="entry name" value="Tyr_Pase_AS"/>
</dbReference>
<dbReference type="PROSITE" id="PS50835">
    <property type="entry name" value="IG_LIKE"/>
    <property type="match status" value="3"/>
</dbReference>
<keyword evidence="20 36" id="KW-0675">Receptor</keyword>
<evidence type="ECO:0000256" key="31">
    <source>
        <dbReference type="SAM" id="SignalP"/>
    </source>
</evidence>